<dbReference type="InterPro" id="IPR001509">
    <property type="entry name" value="Epimerase_deHydtase"/>
</dbReference>
<accession>A0A9E6Y295</accession>
<proteinExistence type="inferred from homology"/>
<protein>
    <submittedName>
        <fullName evidence="3">dTDP-glucose 4,6-dehydratase 2</fullName>
        <ecNumber evidence="3">4.2.1.46</ecNumber>
    </submittedName>
</protein>
<dbReference type="AlphaFoldDB" id="A0A9E6Y295"/>
<dbReference type="Gene3D" id="3.40.50.720">
    <property type="entry name" value="NAD(P)-binding Rossmann-like Domain"/>
    <property type="match status" value="1"/>
</dbReference>
<dbReference type="GO" id="GO:0008460">
    <property type="term" value="F:dTDP-glucose 4,6-dehydratase activity"/>
    <property type="evidence" value="ECO:0007669"/>
    <property type="project" value="UniProtKB-EC"/>
</dbReference>
<keyword evidence="4" id="KW-1185">Reference proteome</keyword>
<dbReference type="RefSeq" id="WP_259312736.1">
    <property type="nucleotide sequence ID" value="NZ_CP087164.1"/>
</dbReference>
<sequence>MPDLSGRRIALVGGAGFIGHHLALTLKERGADVHVIDGLEVNNLLSYLALPSQNPNRDLYLKIINQRLRKLEAAGVPLHVQDAREYDKLSRILGEIEPQTVVQLAAVAHANRSNKDPMSTFDHSLRTLENALDYSRDKAEHFVYFSSSMVYGNFLTPEVDETHPLDPIGIYGALKLAGERMCIAYKQVFDLDYTIIRPSALYGPGCVSRRVSQVFIENALVGDKLRVDGLGEERIDFSWVEDVIEGTVRAIEHPAGRNEAFNITTGGARTLRELIEIVQEHFPEVEVEYVERDALRPFRGTLKIDKAREAIGYDPRTKLEDGLDRYVAWYRDLVSDGVLSAR</sequence>
<dbReference type="Pfam" id="PF01370">
    <property type="entry name" value="Epimerase"/>
    <property type="match status" value="1"/>
</dbReference>
<name>A0A9E6Y295_9ACTN</name>
<evidence type="ECO:0000313" key="4">
    <source>
        <dbReference type="Proteomes" id="UP001162834"/>
    </source>
</evidence>
<dbReference type="Proteomes" id="UP001162834">
    <property type="component" value="Chromosome"/>
</dbReference>
<reference evidence="3" key="1">
    <citation type="journal article" date="2022" name="Int. J. Syst. Evol. Microbiol.">
        <title>Pseudomonas aegrilactucae sp. nov. and Pseudomonas morbosilactucae sp. nov., pathogens causing bacterial rot of lettuce in Japan.</title>
        <authorList>
            <person name="Sawada H."/>
            <person name="Fujikawa T."/>
            <person name="Satou M."/>
        </authorList>
    </citation>
    <scope>NUCLEOTIDE SEQUENCE</scope>
    <source>
        <strain evidence="3">0166_1</strain>
    </source>
</reference>
<evidence type="ECO:0000313" key="3">
    <source>
        <dbReference type="EMBL" id="UGS38720.1"/>
    </source>
</evidence>
<evidence type="ECO:0000256" key="1">
    <source>
        <dbReference type="ARBA" id="ARBA00007637"/>
    </source>
</evidence>
<dbReference type="InterPro" id="IPR036291">
    <property type="entry name" value="NAD(P)-bd_dom_sf"/>
</dbReference>
<evidence type="ECO:0000259" key="2">
    <source>
        <dbReference type="Pfam" id="PF01370"/>
    </source>
</evidence>
<dbReference type="SUPFAM" id="SSF51735">
    <property type="entry name" value="NAD(P)-binding Rossmann-fold domains"/>
    <property type="match status" value="1"/>
</dbReference>
<dbReference type="EC" id="4.2.1.46" evidence="3"/>
<gene>
    <name evidence="3" type="primary">rffG_2</name>
    <name evidence="3" type="ORF">DSM104329_05150</name>
</gene>
<comment type="similarity">
    <text evidence="1">Belongs to the NAD(P)-dependent epimerase/dehydratase family.</text>
</comment>
<dbReference type="KEGG" id="sbae:DSM104329_05150"/>
<dbReference type="EMBL" id="CP087164">
    <property type="protein sequence ID" value="UGS38720.1"/>
    <property type="molecule type" value="Genomic_DNA"/>
</dbReference>
<keyword evidence="3" id="KW-0456">Lyase</keyword>
<feature type="domain" description="NAD-dependent epimerase/dehydratase" evidence="2">
    <location>
        <begin position="10"/>
        <end position="263"/>
    </location>
</feature>
<dbReference type="PANTHER" id="PTHR43000">
    <property type="entry name" value="DTDP-D-GLUCOSE 4,6-DEHYDRATASE-RELATED"/>
    <property type="match status" value="1"/>
</dbReference>
<organism evidence="3 4">
    <name type="scientific">Capillimicrobium parvum</name>
    <dbReference type="NCBI Taxonomy" id="2884022"/>
    <lineage>
        <taxon>Bacteria</taxon>
        <taxon>Bacillati</taxon>
        <taxon>Actinomycetota</taxon>
        <taxon>Thermoleophilia</taxon>
        <taxon>Solirubrobacterales</taxon>
        <taxon>Capillimicrobiaceae</taxon>
        <taxon>Capillimicrobium</taxon>
    </lineage>
</organism>